<name>A0A2H0YNY3_9BACT</name>
<organism evidence="1 2">
    <name type="scientific">Candidatus Nealsonbacteria bacterium CG08_land_8_20_14_0_20_38_20</name>
    <dbReference type="NCBI Taxonomy" id="1974705"/>
    <lineage>
        <taxon>Bacteria</taxon>
        <taxon>Candidatus Nealsoniibacteriota</taxon>
    </lineage>
</organism>
<reference evidence="2" key="1">
    <citation type="submission" date="2017-09" db="EMBL/GenBank/DDBJ databases">
        <title>Depth-based differentiation of microbial function through sediment-hosted aquifers and enrichment of novel symbionts in the deep terrestrial subsurface.</title>
        <authorList>
            <person name="Probst A.J."/>
            <person name="Ladd B."/>
            <person name="Jarett J.K."/>
            <person name="Geller-Mcgrath D.E."/>
            <person name="Sieber C.M.K."/>
            <person name="Emerson J.B."/>
            <person name="Anantharaman K."/>
            <person name="Thomas B.C."/>
            <person name="Malmstrom R."/>
            <person name="Stieglmeier M."/>
            <person name="Klingl A."/>
            <person name="Woyke T."/>
            <person name="Ryan C.M."/>
            <person name="Banfield J.F."/>
        </authorList>
    </citation>
    <scope>NUCLEOTIDE SEQUENCE [LARGE SCALE GENOMIC DNA]</scope>
</reference>
<proteinExistence type="predicted"/>
<evidence type="ECO:0000313" key="1">
    <source>
        <dbReference type="EMBL" id="PIS39452.1"/>
    </source>
</evidence>
<comment type="caution">
    <text evidence="1">The sequence shown here is derived from an EMBL/GenBank/DDBJ whole genome shotgun (WGS) entry which is preliminary data.</text>
</comment>
<sequence length="65" mass="7614">MVLKKEYLDELFLLMRSFLIGERLLKEGKPKVLMIFLSLSPRKRNENFALSYYSSASGPIRFIKS</sequence>
<gene>
    <name evidence="1" type="ORF">COT33_01910</name>
</gene>
<protein>
    <submittedName>
        <fullName evidence="1">Uncharacterized protein</fullName>
    </submittedName>
</protein>
<dbReference type="Proteomes" id="UP000230088">
    <property type="component" value="Unassembled WGS sequence"/>
</dbReference>
<evidence type="ECO:0000313" key="2">
    <source>
        <dbReference type="Proteomes" id="UP000230088"/>
    </source>
</evidence>
<dbReference type="EMBL" id="PEYD01000037">
    <property type="protein sequence ID" value="PIS39452.1"/>
    <property type="molecule type" value="Genomic_DNA"/>
</dbReference>
<dbReference type="AlphaFoldDB" id="A0A2H0YNY3"/>
<accession>A0A2H0YNY3</accession>